<dbReference type="SUPFAM" id="SSF52402">
    <property type="entry name" value="Adenine nucleotide alpha hydrolases-like"/>
    <property type="match status" value="1"/>
</dbReference>
<dbReference type="RefSeq" id="WP_094530309.1">
    <property type="nucleotide sequence ID" value="NZ_NHPJ01000043.1"/>
</dbReference>
<keyword evidence="4" id="KW-1185">Reference proteome</keyword>
<comment type="similarity">
    <text evidence="1">Belongs to the universal stress protein A family.</text>
</comment>
<proteinExistence type="inferred from homology"/>
<comment type="caution">
    <text evidence="3">The sequence shown here is derived from an EMBL/GenBank/DDBJ whole genome shotgun (WGS) entry which is preliminary data.</text>
</comment>
<dbReference type="PANTHER" id="PTHR46268">
    <property type="entry name" value="STRESS RESPONSE PROTEIN NHAX"/>
    <property type="match status" value="1"/>
</dbReference>
<evidence type="ECO:0000313" key="3">
    <source>
        <dbReference type="EMBL" id="OYR58226.1"/>
    </source>
</evidence>
<dbReference type="Pfam" id="PF00582">
    <property type="entry name" value="Usp"/>
    <property type="match status" value="1"/>
</dbReference>
<gene>
    <name evidence="3" type="ORF">DJ70_03815</name>
</gene>
<dbReference type="EMBL" id="NHPJ01000043">
    <property type="protein sequence ID" value="OYR58226.1"/>
    <property type="molecule type" value="Genomic_DNA"/>
</dbReference>
<evidence type="ECO:0000259" key="2">
    <source>
        <dbReference type="Pfam" id="PF00582"/>
    </source>
</evidence>
<feature type="domain" description="UspA" evidence="2">
    <location>
        <begin position="1"/>
        <end position="142"/>
    </location>
</feature>
<dbReference type="PRINTS" id="PR01438">
    <property type="entry name" value="UNVRSLSTRESS"/>
</dbReference>
<dbReference type="Proteomes" id="UP000216308">
    <property type="component" value="Unassembled WGS sequence"/>
</dbReference>
<sequence length="156" mass="16435">MYDRILVPTDGGDRSLAAARRAFDLAERYGATVHALYVVETDTSLLTVSKGDVRGALRAVGEEAGREALAAVEEAGDAFDVGLVTTLREGVADEVIVEYVRREAVDLVVMGTHGREGVRRRLLGSVAERVVRGAGVPVMTVPADRGDDEPGGGTGD</sequence>
<evidence type="ECO:0000313" key="4">
    <source>
        <dbReference type="Proteomes" id="UP000216308"/>
    </source>
</evidence>
<dbReference type="CDD" id="cd00293">
    <property type="entry name" value="USP-like"/>
    <property type="match status" value="1"/>
</dbReference>
<organism evidence="3 4">
    <name type="scientific">Halorubrum halodurans</name>
    <dbReference type="NCBI Taxonomy" id="1383851"/>
    <lineage>
        <taxon>Archaea</taxon>
        <taxon>Methanobacteriati</taxon>
        <taxon>Methanobacteriota</taxon>
        <taxon>Stenosarchaea group</taxon>
        <taxon>Halobacteria</taxon>
        <taxon>Halobacteriales</taxon>
        <taxon>Haloferacaceae</taxon>
        <taxon>Halorubrum</taxon>
    </lineage>
</organism>
<name>A0A256IPL1_9EURY</name>
<protein>
    <submittedName>
        <fullName evidence="3">Universal stress protein UspA</fullName>
    </submittedName>
</protein>
<accession>A0A256IPL1</accession>
<dbReference type="InterPro" id="IPR006016">
    <property type="entry name" value="UspA"/>
</dbReference>
<dbReference type="Gene3D" id="3.40.50.620">
    <property type="entry name" value="HUPs"/>
    <property type="match status" value="1"/>
</dbReference>
<evidence type="ECO:0000256" key="1">
    <source>
        <dbReference type="ARBA" id="ARBA00008791"/>
    </source>
</evidence>
<dbReference type="PANTHER" id="PTHR46268:SF6">
    <property type="entry name" value="UNIVERSAL STRESS PROTEIN UP12"/>
    <property type="match status" value="1"/>
</dbReference>
<dbReference type="InterPro" id="IPR014729">
    <property type="entry name" value="Rossmann-like_a/b/a_fold"/>
</dbReference>
<dbReference type="InterPro" id="IPR006015">
    <property type="entry name" value="Universal_stress_UspA"/>
</dbReference>
<reference evidence="3 4" key="1">
    <citation type="journal article" date="2014" name="Front. Microbiol.">
        <title>Population and genomic analysis of the genus Halorubrum.</title>
        <authorList>
            <person name="Fullmer M.S."/>
            <person name="Soucy S.M."/>
            <person name="Swithers K.S."/>
            <person name="Makkay A.M."/>
            <person name="Wheeler R."/>
            <person name="Ventosa A."/>
            <person name="Gogarten J.P."/>
            <person name="Papke R.T."/>
        </authorList>
    </citation>
    <scope>NUCLEOTIDE SEQUENCE [LARGE SCALE GENOMIC DNA]</scope>
    <source>
        <strain evidence="3 4">Cb34</strain>
    </source>
</reference>
<dbReference type="AlphaFoldDB" id="A0A256IPL1"/>
<dbReference type="OrthoDB" id="105697at2157"/>